<dbReference type="EMBL" id="CP002360">
    <property type="protein sequence ID" value="AEE96592.1"/>
    <property type="molecule type" value="Genomic_DNA"/>
</dbReference>
<dbReference type="KEGG" id="mas:Mahau_1399"/>
<dbReference type="Proteomes" id="UP000008457">
    <property type="component" value="Chromosome"/>
</dbReference>
<reference evidence="1 2" key="2">
    <citation type="journal article" date="2011" name="Stand. Genomic Sci.">
        <title>Complete genome sequence of Mahella australiensis type strain (50-1 BON).</title>
        <authorList>
            <person name="Sikorski J."/>
            <person name="Teshima H."/>
            <person name="Nolan M."/>
            <person name="Lucas S."/>
            <person name="Hammon N."/>
            <person name="Deshpande S."/>
            <person name="Cheng J.F."/>
            <person name="Pitluck S."/>
            <person name="Liolios K."/>
            <person name="Pagani I."/>
            <person name="Ivanova N."/>
            <person name="Huntemann M."/>
            <person name="Mavromatis K."/>
            <person name="Ovchinikova G."/>
            <person name="Pati A."/>
            <person name="Tapia R."/>
            <person name="Han C."/>
            <person name="Goodwin L."/>
            <person name="Chen A."/>
            <person name="Palaniappan K."/>
            <person name="Land M."/>
            <person name="Hauser L."/>
            <person name="Ngatchou-Djao O.D."/>
            <person name="Rohde M."/>
            <person name="Pukall R."/>
            <person name="Spring S."/>
            <person name="Abt B."/>
            <person name="Goker M."/>
            <person name="Detter J.C."/>
            <person name="Woyke T."/>
            <person name="Bristow J."/>
            <person name="Markowitz V."/>
            <person name="Hugenholtz P."/>
            <person name="Eisen J.A."/>
            <person name="Kyrpides N.C."/>
            <person name="Klenk H.P."/>
            <person name="Lapidus A."/>
        </authorList>
    </citation>
    <scope>NUCLEOTIDE SEQUENCE [LARGE SCALE GENOMIC DNA]</scope>
    <source>
        <strain evidence="2">DSM 15567 / CIP 107919 / 50-1 BON</strain>
    </source>
</reference>
<dbReference type="EC" id="2.5.1.17" evidence="1"/>
<dbReference type="Gene3D" id="3.40.50.300">
    <property type="entry name" value="P-loop containing nucleotide triphosphate hydrolases"/>
    <property type="match status" value="1"/>
</dbReference>
<keyword evidence="2" id="KW-1185">Reference proteome</keyword>
<reference evidence="2" key="1">
    <citation type="submission" date="2010-11" db="EMBL/GenBank/DDBJ databases">
        <title>The complete genome of Mahella australiensis DSM 15567.</title>
        <authorList>
            <consortium name="US DOE Joint Genome Institute (JGI-PGF)"/>
            <person name="Lucas S."/>
            <person name="Copeland A."/>
            <person name="Lapidus A."/>
            <person name="Bruce D."/>
            <person name="Goodwin L."/>
            <person name="Pitluck S."/>
            <person name="Kyrpides N."/>
            <person name="Mavromatis K."/>
            <person name="Pagani I."/>
            <person name="Ivanova N."/>
            <person name="Teshima H."/>
            <person name="Brettin T."/>
            <person name="Detter J.C."/>
            <person name="Han C."/>
            <person name="Tapia R."/>
            <person name="Land M."/>
            <person name="Hauser L."/>
            <person name="Markowitz V."/>
            <person name="Cheng J.-F."/>
            <person name="Hugenholtz P."/>
            <person name="Woyke T."/>
            <person name="Wu D."/>
            <person name="Spring S."/>
            <person name="Pukall R."/>
            <person name="Steenblock K."/>
            <person name="Schneider S."/>
            <person name="Klenk H.-P."/>
            <person name="Eisen J.A."/>
        </authorList>
    </citation>
    <scope>NUCLEOTIDE SEQUENCE [LARGE SCALE GENOMIC DNA]</scope>
    <source>
        <strain evidence="2">DSM 15567 / CIP 107919 / 50-1 BON</strain>
    </source>
</reference>
<organism evidence="1 2">
    <name type="scientific">Mahella australiensis (strain DSM 15567 / CIP 107919 / 50-1 BON)</name>
    <dbReference type="NCBI Taxonomy" id="697281"/>
    <lineage>
        <taxon>Bacteria</taxon>
        <taxon>Bacillati</taxon>
        <taxon>Bacillota</taxon>
        <taxon>Clostridia</taxon>
        <taxon>Thermoanaerobacterales</taxon>
        <taxon>Thermoanaerobacterales Family IV. Incertae Sedis</taxon>
        <taxon>Mahella</taxon>
    </lineage>
</organism>
<proteinExistence type="predicted"/>
<dbReference type="GO" id="GO:0008817">
    <property type="term" value="F:corrinoid adenosyltransferase activity"/>
    <property type="evidence" value="ECO:0007669"/>
    <property type="project" value="UniProtKB-EC"/>
</dbReference>
<sequence>MKKGYIQIYTGNGKGKTTAALGLALRAVGRGLKVIMIQFLKGVDSGELHSAQRLAPEFTIYRFESSHKFISDMSDDELAQLRQDISRGFDFSKQVIQGNACDILILDEIMAAIHSGFINVSEVVELMRSKPDNIELVLTGRNVPDEIADLADLITEMKPIKHYYDKGVTARKGIEL</sequence>
<dbReference type="GO" id="GO:0005524">
    <property type="term" value="F:ATP binding"/>
    <property type="evidence" value="ECO:0007669"/>
    <property type="project" value="InterPro"/>
</dbReference>
<dbReference type="Pfam" id="PF02572">
    <property type="entry name" value="CobA_CobO_BtuR"/>
    <property type="match status" value="1"/>
</dbReference>
<name>F3ZXD5_MAHA5</name>
<dbReference type="InterPro" id="IPR003724">
    <property type="entry name" value="CblAdoTrfase_CobA"/>
</dbReference>
<dbReference type="PANTHER" id="PTHR46638">
    <property type="entry name" value="CORRINOID ADENOSYLTRANSFERASE"/>
    <property type="match status" value="1"/>
</dbReference>
<dbReference type="AlphaFoldDB" id="F3ZXD5"/>
<dbReference type="OrthoDB" id="9810309at2"/>
<dbReference type="PANTHER" id="PTHR46638:SF1">
    <property type="entry name" value="CORRINOID ADENOSYLTRANSFERASE"/>
    <property type="match status" value="1"/>
</dbReference>
<dbReference type="SUPFAM" id="SSF52540">
    <property type="entry name" value="P-loop containing nucleoside triphosphate hydrolases"/>
    <property type="match status" value="1"/>
</dbReference>
<accession>F3ZXD5</accession>
<dbReference type="STRING" id="697281.Mahau_1399"/>
<evidence type="ECO:0000313" key="2">
    <source>
        <dbReference type="Proteomes" id="UP000008457"/>
    </source>
</evidence>
<dbReference type="HOGENOM" id="CLU_088595_2_0_9"/>
<dbReference type="InterPro" id="IPR027417">
    <property type="entry name" value="P-loop_NTPase"/>
</dbReference>
<protein>
    <submittedName>
        <fullName evidence="1">Cob(I)yrinic acid a,c-diamide adenosyltransferase</fullName>
        <ecNumber evidence="1">2.5.1.17</ecNumber>
    </submittedName>
</protein>
<dbReference type="eggNOG" id="COG2109">
    <property type="taxonomic scope" value="Bacteria"/>
</dbReference>
<keyword evidence="1" id="KW-0808">Transferase</keyword>
<dbReference type="CDD" id="cd00561">
    <property type="entry name" value="CobA_ACA"/>
    <property type="match status" value="1"/>
</dbReference>
<dbReference type="GO" id="GO:0009236">
    <property type="term" value="P:cobalamin biosynthetic process"/>
    <property type="evidence" value="ECO:0007669"/>
    <property type="project" value="InterPro"/>
</dbReference>
<dbReference type="RefSeq" id="WP_013781021.1">
    <property type="nucleotide sequence ID" value="NC_015520.1"/>
</dbReference>
<gene>
    <name evidence="1" type="ordered locus">Mahau_1399</name>
</gene>
<evidence type="ECO:0000313" key="1">
    <source>
        <dbReference type="EMBL" id="AEE96592.1"/>
    </source>
</evidence>
<dbReference type="PIRSF" id="PIRSF015617">
    <property type="entry name" value="Adensltrnsf_CobA"/>
    <property type="match status" value="1"/>
</dbReference>